<dbReference type="CDD" id="cd05233">
    <property type="entry name" value="SDR_c"/>
    <property type="match status" value="1"/>
</dbReference>
<sequence length="227" mass="24585">MSQLVLVTGVSQGLGRAMTEEFITQGCTVIGCARNESAIAHLSQTYGNPHSFSCVDVSQEGQVKQWREEILSSYDPPDLLINNAALINQSLNFLEVPTTEFDQIIDVNIKGVANVMRQFLPAMIAKKHGIIVNFSSGWGRSTSPNVAPYCATKWAIEGLTRAIAQELPSGMAAIPLNPGIIHTEMLETCFGKSAANFTPIEVWVKKAVPFLLGIKSQQNGQPLTVPS</sequence>
<dbReference type="InterPro" id="IPR002347">
    <property type="entry name" value="SDR_fam"/>
</dbReference>
<evidence type="ECO:0000256" key="1">
    <source>
        <dbReference type="ARBA" id="ARBA00006484"/>
    </source>
</evidence>
<evidence type="ECO:0000313" key="3">
    <source>
        <dbReference type="EMBL" id="QDZ39076.1"/>
    </source>
</evidence>
<dbReference type="PRINTS" id="PR00080">
    <property type="entry name" value="SDRFAMILY"/>
</dbReference>
<dbReference type="GO" id="GO:0016616">
    <property type="term" value="F:oxidoreductase activity, acting on the CH-OH group of donors, NAD or NADP as acceptor"/>
    <property type="evidence" value="ECO:0007669"/>
    <property type="project" value="TreeGrafter"/>
</dbReference>
<protein>
    <submittedName>
        <fullName evidence="3">SDR family oxidoreductase</fullName>
    </submittedName>
</protein>
<dbReference type="KEGG" id="enn:FRE64_03475"/>
<dbReference type="AlphaFoldDB" id="A0A5B8NJG2"/>
<gene>
    <name evidence="3" type="ORF">FRE64_03475</name>
</gene>
<dbReference type="PANTHER" id="PTHR45267">
    <property type="match status" value="1"/>
</dbReference>
<dbReference type="RefSeq" id="WP_146294685.1">
    <property type="nucleotide sequence ID" value="NZ_CP042326.1"/>
</dbReference>
<reference evidence="3" key="1">
    <citation type="submission" date="2019-08" db="EMBL/GenBank/DDBJ databases">
        <title>Carotenoids and Carotenoid Binding Proteins in the Halophilic Cyanobacterium Euhalothece sp. ZM00.</title>
        <authorList>
            <person name="Cho S.M."/>
            <person name="Song J.Y."/>
            <person name="Park Y.-I."/>
        </authorList>
    </citation>
    <scope>NUCLEOTIDE SEQUENCE [LARGE SCALE GENOMIC DNA]</scope>
    <source>
        <strain evidence="3">Z-M001</strain>
    </source>
</reference>
<dbReference type="OrthoDB" id="9775296at2"/>
<evidence type="ECO:0000313" key="4">
    <source>
        <dbReference type="Proteomes" id="UP000318453"/>
    </source>
</evidence>
<dbReference type="SUPFAM" id="SSF51735">
    <property type="entry name" value="NAD(P)-binding Rossmann-fold domains"/>
    <property type="match status" value="1"/>
</dbReference>
<dbReference type="PROSITE" id="PS00061">
    <property type="entry name" value="ADH_SHORT"/>
    <property type="match status" value="1"/>
</dbReference>
<dbReference type="PRINTS" id="PR00081">
    <property type="entry name" value="GDHRDH"/>
</dbReference>
<dbReference type="PANTHER" id="PTHR45267:SF2">
    <property type="entry name" value="NADPH-DEPENDENT PTERIN ALDEHYDE REDUCTASE"/>
    <property type="match status" value="1"/>
</dbReference>
<dbReference type="InterPro" id="IPR020904">
    <property type="entry name" value="Sc_DH/Rdtase_CS"/>
</dbReference>
<dbReference type="EMBL" id="CP042326">
    <property type="protein sequence ID" value="QDZ39076.1"/>
    <property type="molecule type" value="Genomic_DNA"/>
</dbReference>
<comment type="similarity">
    <text evidence="1 2">Belongs to the short-chain dehydrogenases/reductases (SDR) family.</text>
</comment>
<dbReference type="InterPro" id="IPR053241">
    <property type="entry name" value="NADPH_pterin_aldehyde_rdct"/>
</dbReference>
<proteinExistence type="inferred from homology"/>
<keyword evidence="4" id="KW-1185">Reference proteome</keyword>
<name>A0A5B8NJG2_9CHRO</name>
<evidence type="ECO:0000256" key="2">
    <source>
        <dbReference type="RuleBase" id="RU000363"/>
    </source>
</evidence>
<dbReference type="GO" id="GO:0005829">
    <property type="term" value="C:cytosol"/>
    <property type="evidence" value="ECO:0007669"/>
    <property type="project" value="TreeGrafter"/>
</dbReference>
<dbReference type="InterPro" id="IPR036291">
    <property type="entry name" value="NAD(P)-bd_dom_sf"/>
</dbReference>
<accession>A0A5B8NJG2</accession>
<dbReference type="Pfam" id="PF00106">
    <property type="entry name" value="adh_short"/>
    <property type="match status" value="1"/>
</dbReference>
<dbReference type="Proteomes" id="UP000318453">
    <property type="component" value="Chromosome"/>
</dbReference>
<dbReference type="Gene3D" id="3.40.50.720">
    <property type="entry name" value="NAD(P)-binding Rossmann-like Domain"/>
    <property type="match status" value="1"/>
</dbReference>
<organism evidence="3 4">
    <name type="scientific">Euhalothece natronophila Z-M001</name>
    <dbReference type="NCBI Taxonomy" id="522448"/>
    <lineage>
        <taxon>Bacteria</taxon>
        <taxon>Bacillati</taxon>
        <taxon>Cyanobacteriota</taxon>
        <taxon>Cyanophyceae</taxon>
        <taxon>Oscillatoriophycideae</taxon>
        <taxon>Chroococcales</taxon>
        <taxon>Halothecacae</taxon>
        <taxon>Halothece cluster</taxon>
        <taxon>Euhalothece</taxon>
    </lineage>
</organism>